<evidence type="ECO:0000256" key="6">
    <source>
        <dbReference type="ARBA" id="ARBA00023251"/>
    </source>
</evidence>
<keyword evidence="3" id="KW-0813">Transport</keyword>
<evidence type="ECO:0000256" key="1">
    <source>
        <dbReference type="ARBA" id="ARBA00004202"/>
    </source>
</evidence>
<dbReference type="SMART" id="SM00382">
    <property type="entry name" value="AAA"/>
    <property type="match status" value="1"/>
</dbReference>
<dbReference type="PROSITE" id="PS00211">
    <property type="entry name" value="ABC_TRANSPORTER_1"/>
    <property type="match status" value="1"/>
</dbReference>
<keyword evidence="9" id="KW-1185">Reference proteome</keyword>
<dbReference type="GO" id="GO:0016887">
    <property type="term" value="F:ATP hydrolysis activity"/>
    <property type="evidence" value="ECO:0007669"/>
    <property type="project" value="InterPro"/>
</dbReference>
<evidence type="ECO:0000313" key="9">
    <source>
        <dbReference type="Proteomes" id="UP000644610"/>
    </source>
</evidence>
<dbReference type="GO" id="GO:0046677">
    <property type="term" value="P:response to antibiotic"/>
    <property type="evidence" value="ECO:0007669"/>
    <property type="project" value="UniProtKB-KW"/>
</dbReference>
<dbReference type="AlphaFoldDB" id="A0A8J3UKT1"/>
<gene>
    <name evidence="8" type="ORF">Psi02_05380</name>
</gene>
<dbReference type="SUPFAM" id="SSF52540">
    <property type="entry name" value="P-loop containing nucleoside triphosphate hydrolases"/>
    <property type="match status" value="1"/>
</dbReference>
<dbReference type="InterPro" id="IPR050763">
    <property type="entry name" value="ABC_transporter_ATP-binding"/>
</dbReference>
<dbReference type="Proteomes" id="UP000644610">
    <property type="component" value="Unassembled WGS sequence"/>
</dbReference>
<evidence type="ECO:0000256" key="4">
    <source>
        <dbReference type="ARBA" id="ARBA00022741"/>
    </source>
</evidence>
<dbReference type="InterPro" id="IPR003439">
    <property type="entry name" value="ABC_transporter-like_ATP-bd"/>
</dbReference>
<comment type="caution">
    <text evidence="8">The sequence shown here is derived from an EMBL/GenBank/DDBJ whole genome shotgun (WGS) entry which is preliminary data.</text>
</comment>
<sequence>MIQVRGLTRSFDSVEAVRGVDIDVAKGEIVGFVGPNGAGKTTTLRMLTTLLRPTSGTATVAGHDLFADPAGVRRRIGYVAQGGTVGPFSEVGEELVLQARLYGLIRADARDRVTRLLAELDLTGVDKRLAGSLSGGQKRRVDIAMGLLHRPELLFLDEPTTGLDPQSRTNLWGHVRRLREEAGMTVFLTTHYLEEADALCDRILIIDQGRIVASGTPAELKAAHHAGTLDEVFLSVTGHELREGAAA</sequence>
<name>A0A8J3UKT1_9ACTN</name>
<keyword evidence="6" id="KW-0046">Antibiotic resistance</keyword>
<organism evidence="8 9">
    <name type="scientific">Planotetraspora silvatica</name>
    <dbReference type="NCBI Taxonomy" id="234614"/>
    <lineage>
        <taxon>Bacteria</taxon>
        <taxon>Bacillati</taxon>
        <taxon>Actinomycetota</taxon>
        <taxon>Actinomycetes</taxon>
        <taxon>Streptosporangiales</taxon>
        <taxon>Streptosporangiaceae</taxon>
        <taxon>Planotetraspora</taxon>
    </lineage>
</organism>
<dbReference type="PANTHER" id="PTHR42711">
    <property type="entry name" value="ABC TRANSPORTER ATP-BINDING PROTEIN"/>
    <property type="match status" value="1"/>
</dbReference>
<dbReference type="Pfam" id="PF00005">
    <property type="entry name" value="ABC_tran"/>
    <property type="match status" value="1"/>
</dbReference>
<keyword evidence="4" id="KW-0547">Nucleotide-binding</keyword>
<proteinExistence type="inferred from homology"/>
<dbReference type="InterPro" id="IPR003593">
    <property type="entry name" value="AAA+_ATPase"/>
</dbReference>
<reference evidence="8" key="1">
    <citation type="submission" date="2021-01" db="EMBL/GenBank/DDBJ databases">
        <title>Whole genome shotgun sequence of Planotetraspora silvatica NBRC 100141.</title>
        <authorList>
            <person name="Komaki H."/>
            <person name="Tamura T."/>
        </authorList>
    </citation>
    <scope>NUCLEOTIDE SEQUENCE</scope>
    <source>
        <strain evidence="8">NBRC 100141</strain>
    </source>
</reference>
<dbReference type="GO" id="GO:0005886">
    <property type="term" value="C:plasma membrane"/>
    <property type="evidence" value="ECO:0007669"/>
    <property type="project" value="UniProtKB-SubCell"/>
</dbReference>
<comment type="subcellular location">
    <subcellularLocation>
        <location evidence="1">Cell membrane</location>
        <topology evidence="1">Peripheral membrane protein</topology>
    </subcellularLocation>
</comment>
<dbReference type="InterPro" id="IPR027417">
    <property type="entry name" value="P-loop_NTPase"/>
</dbReference>
<protein>
    <recommendedName>
        <fullName evidence="7">ABC transporter domain-containing protein</fullName>
    </recommendedName>
</protein>
<comment type="similarity">
    <text evidence="2">Belongs to the ABC transporter superfamily.</text>
</comment>
<dbReference type="PROSITE" id="PS50893">
    <property type="entry name" value="ABC_TRANSPORTER_2"/>
    <property type="match status" value="1"/>
</dbReference>
<evidence type="ECO:0000256" key="2">
    <source>
        <dbReference type="ARBA" id="ARBA00005417"/>
    </source>
</evidence>
<evidence type="ECO:0000259" key="7">
    <source>
        <dbReference type="PROSITE" id="PS50893"/>
    </source>
</evidence>
<evidence type="ECO:0000256" key="5">
    <source>
        <dbReference type="ARBA" id="ARBA00022840"/>
    </source>
</evidence>
<feature type="domain" description="ABC transporter" evidence="7">
    <location>
        <begin position="2"/>
        <end position="233"/>
    </location>
</feature>
<dbReference type="GO" id="GO:0005524">
    <property type="term" value="F:ATP binding"/>
    <property type="evidence" value="ECO:0007669"/>
    <property type="project" value="UniProtKB-KW"/>
</dbReference>
<dbReference type="Gene3D" id="3.40.50.300">
    <property type="entry name" value="P-loop containing nucleotide triphosphate hydrolases"/>
    <property type="match status" value="1"/>
</dbReference>
<dbReference type="InterPro" id="IPR017871">
    <property type="entry name" value="ABC_transporter-like_CS"/>
</dbReference>
<evidence type="ECO:0000256" key="3">
    <source>
        <dbReference type="ARBA" id="ARBA00022448"/>
    </source>
</evidence>
<accession>A0A8J3UKT1</accession>
<dbReference type="EMBL" id="BOOQ01000002">
    <property type="protein sequence ID" value="GII44114.1"/>
    <property type="molecule type" value="Genomic_DNA"/>
</dbReference>
<keyword evidence="5" id="KW-0067">ATP-binding</keyword>
<dbReference type="PANTHER" id="PTHR42711:SF5">
    <property type="entry name" value="ABC TRANSPORTER ATP-BINDING PROTEIN NATA"/>
    <property type="match status" value="1"/>
</dbReference>
<evidence type="ECO:0000313" key="8">
    <source>
        <dbReference type="EMBL" id="GII44114.1"/>
    </source>
</evidence>